<dbReference type="PANTHER" id="PTHR10948">
    <property type="entry name" value="TRANSPOSASE"/>
    <property type="match status" value="1"/>
</dbReference>
<dbReference type="InterPro" id="IPR025246">
    <property type="entry name" value="IS30-like_HTH"/>
</dbReference>
<evidence type="ECO:0000313" key="5">
    <source>
        <dbReference type="Proteomes" id="UP001595993"/>
    </source>
</evidence>
<name>A0ABV9FXB3_9ACTN</name>
<dbReference type="PROSITE" id="PS50994">
    <property type="entry name" value="INTEGRASE"/>
    <property type="match status" value="1"/>
</dbReference>
<keyword evidence="5" id="KW-1185">Reference proteome</keyword>
<feature type="domain" description="Integrase catalytic" evidence="3">
    <location>
        <begin position="234"/>
        <end position="396"/>
    </location>
</feature>
<dbReference type="Proteomes" id="UP001595993">
    <property type="component" value="Unassembled WGS sequence"/>
</dbReference>
<comment type="caution">
    <text evidence="4">The sequence shown here is derived from an EMBL/GenBank/DDBJ whole genome shotgun (WGS) entry which is preliminary data.</text>
</comment>
<dbReference type="InterPro" id="IPR012337">
    <property type="entry name" value="RNaseH-like_sf"/>
</dbReference>
<evidence type="ECO:0000256" key="2">
    <source>
        <dbReference type="SAM" id="MobiDB-lite"/>
    </source>
</evidence>
<feature type="region of interest" description="Disordered" evidence="2">
    <location>
        <begin position="61"/>
        <end position="82"/>
    </location>
</feature>
<dbReference type="SUPFAM" id="SSF53098">
    <property type="entry name" value="Ribonuclease H-like"/>
    <property type="match status" value="1"/>
</dbReference>
<protein>
    <submittedName>
        <fullName evidence="4">IS30 family transposase</fullName>
    </submittedName>
</protein>
<dbReference type="NCBIfam" id="NF033563">
    <property type="entry name" value="transpos_IS30"/>
    <property type="match status" value="1"/>
</dbReference>
<dbReference type="InterPro" id="IPR051917">
    <property type="entry name" value="Transposase-Integrase"/>
</dbReference>
<evidence type="ECO:0000313" key="4">
    <source>
        <dbReference type="EMBL" id="MFC4606257.1"/>
    </source>
</evidence>
<evidence type="ECO:0000259" key="3">
    <source>
        <dbReference type="PROSITE" id="PS50994"/>
    </source>
</evidence>
<dbReference type="EMBL" id="JBHSFE010000002">
    <property type="protein sequence ID" value="MFC4606257.1"/>
    <property type="molecule type" value="Genomic_DNA"/>
</dbReference>
<organism evidence="4 5">
    <name type="scientific">Streptomyces maoxianensis</name>
    <dbReference type="NCBI Taxonomy" id="1459942"/>
    <lineage>
        <taxon>Bacteria</taxon>
        <taxon>Bacillati</taxon>
        <taxon>Actinomycetota</taxon>
        <taxon>Actinomycetes</taxon>
        <taxon>Kitasatosporales</taxon>
        <taxon>Streptomycetaceae</taxon>
        <taxon>Streptomyces</taxon>
    </lineage>
</organism>
<dbReference type="PANTHER" id="PTHR10948:SF23">
    <property type="entry name" value="TRANSPOSASE INSI FOR INSERTION SEQUENCE ELEMENT IS30A-RELATED"/>
    <property type="match status" value="1"/>
</dbReference>
<keyword evidence="1" id="KW-0233">DNA recombination</keyword>
<dbReference type="Pfam" id="PF00665">
    <property type="entry name" value="rve"/>
    <property type="match status" value="1"/>
</dbReference>
<dbReference type="InterPro" id="IPR036397">
    <property type="entry name" value="RNaseH_sf"/>
</dbReference>
<dbReference type="Gene3D" id="3.30.420.10">
    <property type="entry name" value="Ribonuclease H-like superfamily/Ribonuclease H"/>
    <property type="match status" value="1"/>
</dbReference>
<accession>A0ABV9FXB3</accession>
<dbReference type="InterPro" id="IPR053392">
    <property type="entry name" value="Transposase_IS30-like"/>
</dbReference>
<dbReference type="RefSeq" id="WP_381190415.1">
    <property type="nucleotide sequence ID" value="NZ_JBHSFE010000002.1"/>
</dbReference>
<proteinExistence type="predicted"/>
<reference evidence="5" key="1">
    <citation type="journal article" date="2019" name="Int. J. Syst. Evol. Microbiol.">
        <title>The Global Catalogue of Microorganisms (GCM) 10K type strain sequencing project: providing services to taxonomists for standard genome sequencing and annotation.</title>
        <authorList>
            <consortium name="The Broad Institute Genomics Platform"/>
            <consortium name="The Broad Institute Genome Sequencing Center for Infectious Disease"/>
            <person name="Wu L."/>
            <person name="Ma J."/>
        </authorList>
    </citation>
    <scope>NUCLEOTIDE SEQUENCE [LARGE SCALE GENOMIC DNA]</scope>
    <source>
        <strain evidence="5">CGMCC 4.7139</strain>
    </source>
</reference>
<dbReference type="Pfam" id="PF13936">
    <property type="entry name" value="HTH_38"/>
    <property type="match status" value="1"/>
</dbReference>
<dbReference type="InterPro" id="IPR001584">
    <property type="entry name" value="Integrase_cat-core"/>
</dbReference>
<gene>
    <name evidence="4" type="ORF">ACFO9E_00205</name>
</gene>
<sequence>MINAPPTDDHVLVEAQVRDYGFSPAQQDEIWRRWREGQSFSLMGRALGAPMHHVRRFLYQSGGVRQDPQQRSTRHLTGGEREEISRGIAAGESARQLARRLGRLPSTVSREIARNGGRERYRAASADAAAYARGRRPKQAKLAQQPALRALVEAKLALCRSPEQIAGWLRRQFPGDVSMQVSHEAIYLSLYEPRRRQAIDRSLTQRLRSARPMRRPKIARRPTGRGVIRGMVSISTRPVEVEDRKVPGHWEGDLVMGTRPSAVATLVERTTRYTAIVALPDGIKAEQVAPHLTRSLLGIPPQVRRTLTWDRGREMAEHQAITAETGMPIYLCKPRSPWQRGTNENTNRLLRQYLPKGADLRTFSQADLDAIAHELNHRPRKVHGYRTPAEVYADILNSGDALTA</sequence>
<evidence type="ECO:0000256" key="1">
    <source>
        <dbReference type="ARBA" id="ARBA00023172"/>
    </source>
</evidence>